<comment type="similarity">
    <text evidence="2 8">Belongs to the Mediator complex subunit 17 family.</text>
</comment>
<dbReference type="GO" id="GO:0016592">
    <property type="term" value="C:mediator complex"/>
    <property type="evidence" value="ECO:0007669"/>
    <property type="project" value="InterPro"/>
</dbReference>
<dbReference type="Gene3D" id="6.10.250.2620">
    <property type="match status" value="1"/>
</dbReference>
<comment type="subunit">
    <text evidence="8">Component of the Mediator complex.</text>
</comment>
<keyword evidence="5 8" id="KW-0804">Transcription</keyword>
<reference evidence="10 11" key="1">
    <citation type="journal article" date="2016" name="Nat. Commun.">
        <title>Ectomycorrhizal ecology is imprinted in the genome of the dominant symbiotic fungus Cenococcum geophilum.</title>
        <authorList>
            <consortium name="DOE Joint Genome Institute"/>
            <person name="Peter M."/>
            <person name="Kohler A."/>
            <person name="Ohm R.A."/>
            <person name="Kuo A."/>
            <person name="Krutzmann J."/>
            <person name="Morin E."/>
            <person name="Arend M."/>
            <person name="Barry K.W."/>
            <person name="Binder M."/>
            <person name="Choi C."/>
            <person name="Clum A."/>
            <person name="Copeland A."/>
            <person name="Grisel N."/>
            <person name="Haridas S."/>
            <person name="Kipfer T."/>
            <person name="LaButti K."/>
            <person name="Lindquist E."/>
            <person name="Lipzen A."/>
            <person name="Maire R."/>
            <person name="Meier B."/>
            <person name="Mihaltcheva S."/>
            <person name="Molinier V."/>
            <person name="Murat C."/>
            <person name="Poggeler S."/>
            <person name="Quandt C.A."/>
            <person name="Sperisen C."/>
            <person name="Tritt A."/>
            <person name="Tisserant E."/>
            <person name="Crous P.W."/>
            <person name="Henrissat B."/>
            <person name="Nehls U."/>
            <person name="Egli S."/>
            <person name="Spatafora J.W."/>
            <person name="Grigoriev I.V."/>
            <person name="Martin F.M."/>
        </authorList>
    </citation>
    <scope>NUCLEOTIDE SEQUENCE [LARGE SCALE GENOMIC DNA]</scope>
    <source>
        <strain evidence="10 11">CBS 459.81</strain>
    </source>
</reference>
<feature type="region of interest" description="Disordered" evidence="9">
    <location>
        <begin position="1"/>
        <end position="23"/>
    </location>
</feature>
<dbReference type="Proteomes" id="UP000250266">
    <property type="component" value="Unassembled WGS sequence"/>
</dbReference>
<evidence type="ECO:0000256" key="6">
    <source>
        <dbReference type="ARBA" id="ARBA00023242"/>
    </source>
</evidence>
<organism evidence="10 11">
    <name type="scientific">Lepidopterella palustris CBS 459.81</name>
    <dbReference type="NCBI Taxonomy" id="1314670"/>
    <lineage>
        <taxon>Eukaryota</taxon>
        <taxon>Fungi</taxon>
        <taxon>Dikarya</taxon>
        <taxon>Ascomycota</taxon>
        <taxon>Pezizomycotina</taxon>
        <taxon>Dothideomycetes</taxon>
        <taxon>Pleosporomycetidae</taxon>
        <taxon>Mytilinidiales</taxon>
        <taxon>Argynnaceae</taxon>
        <taxon>Lepidopterella</taxon>
    </lineage>
</organism>
<gene>
    <name evidence="8" type="primary">MED17</name>
    <name evidence="10" type="ORF">K432DRAFT_433628</name>
</gene>
<dbReference type="GO" id="GO:0006357">
    <property type="term" value="P:regulation of transcription by RNA polymerase II"/>
    <property type="evidence" value="ECO:0007669"/>
    <property type="project" value="InterPro"/>
</dbReference>
<evidence type="ECO:0000256" key="9">
    <source>
        <dbReference type="SAM" id="MobiDB-lite"/>
    </source>
</evidence>
<keyword evidence="4 8" id="KW-0805">Transcription regulation</keyword>
<keyword evidence="8" id="KW-0010">Activator</keyword>
<accession>A0A8E2JGY9</accession>
<dbReference type="InterPro" id="IPR019313">
    <property type="entry name" value="Mediator_Med17"/>
</dbReference>
<dbReference type="EMBL" id="KV744895">
    <property type="protein sequence ID" value="OCK82214.1"/>
    <property type="molecule type" value="Genomic_DNA"/>
</dbReference>
<name>A0A8E2JGY9_9PEZI</name>
<comment type="function">
    <text evidence="8">Component of the Mediator complex, a coactivator involved in the regulated transcription of nearly all RNA polymerase II-dependent genes. Mediator functions as a bridge to convey information from gene-specific regulatory proteins to the basal RNA polymerase II transcription machinery. Mediator is recruited to promoters by direct interactions with regulatory proteins and serves as a scaffold for the assembly of a functional preinitiation complex with RNA polymerase II and the general transcription factors.</text>
</comment>
<dbReference type="AlphaFoldDB" id="A0A8E2JGY9"/>
<sequence length="639" mass="70970">MTDTGAAPAAASLRPWPTEDPSAEDMQLQLRRLYQQRGHFRHITEEGLEEEIKAADYGSGDVMEGVEEDTTPSEPTEKERRAEIMAAKAQMQQFIGTALNETMIALDFISLLLTKDSPHTAETTMSPMLKQSGVPKGSLGFDKWPISEADDEVKRKEELVAKGWRMKGLESAADNILQAATRLETEVRKETKYWEQVLSIAEKGWSVRRITRQGHRPTLGVQFGFSEASDYFKGRGLAPLRMNNDGAIILDAELTQRPKSVRVRVMEDGNITGTSKIASIDNALQPSIEDLIRRARDSLFEEELYHEMALETRTLLSYDVKIRNSVIHFPAPISDDPSSPGRTLLIDIVSIDEVQPETDSHTSDGLAQNVAEVLRVLLSHAHRERLSRRSRIPPPLSENRPQNPSPPILRSLLYYFQSSKAINSIRNYFLRTRKTLMSAGLHVSFKLSFDSTLSSISKIIKESEQSGTENSALLDQLVRLLLTPVQTTATLSLPSSVANPTLQEELNVSLRTSMAAPIYGTEYTLTVPHSSVKSLYSDKDSKRTSSFKSFSELTSFIDLVISIDLTHSLIAGEFKSWQRVDRMPELSKGRVGVDPGLGIKMENGDLTLSGTAPATKTIWNGAGGKKTLREIVRAFTVDG</sequence>
<evidence type="ECO:0000313" key="11">
    <source>
        <dbReference type="Proteomes" id="UP000250266"/>
    </source>
</evidence>
<dbReference type="Pfam" id="PF10156">
    <property type="entry name" value="Med17"/>
    <property type="match status" value="1"/>
</dbReference>
<dbReference type="PANTHER" id="PTHR13114:SF7">
    <property type="entry name" value="MEDIATOR OF RNA POLYMERASE II TRANSCRIPTION SUBUNIT 17"/>
    <property type="match status" value="1"/>
</dbReference>
<evidence type="ECO:0000256" key="3">
    <source>
        <dbReference type="ARBA" id="ARBA00019610"/>
    </source>
</evidence>
<evidence type="ECO:0000256" key="8">
    <source>
        <dbReference type="RuleBase" id="RU364140"/>
    </source>
</evidence>
<proteinExistence type="inferred from homology"/>
<dbReference type="OrthoDB" id="5319830at2759"/>
<evidence type="ECO:0000256" key="4">
    <source>
        <dbReference type="ARBA" id="ARBA00023015"/>
    </source>
</evidence>
<comment type="subcellular location">
    <subcellularLocation>
        <location evidence="1 8">Nucleus</location>
    </subcellularLocation>
</comment>
<dbReference type="GO" id="GO:0003712">
    <property type="term" value="F:transcription coregulator activity"/>
    <property type="evidence" value="ECO:0007669"/>
    <property type="project" value="InterPro"/>
</dbReference>
<protein>
    <recommendedName>
        <fullName evidence="3 8">Mediator of RNA polymerase II transcription subunit 17</fullName>
    </recommendedName>
    <alternativeName>
        <fullName evidence="7 8">Mediator complex subunit 17</fullName>
    </alternativeName>
</protein>
<evidence type="ECO:0000313" key="10">
    <source>
        <dbReference type="EMBL" id="OCK82214.1"/>
    </source>
</evidence>
<dbReference type="PANTHER" id="PTHR13114">
    <property type="entry name" value="MEDIATOR OF RNA POLYMERASE II TRANSCRIPTION SUBUNIT 17"/>
    <property type="match status" value="1"/>
</dbReference>
<evidence type="ECO:0000256" key="7">
    <source>
        <dbReference type="ARBA" id="ARBA00032014"/>
    </source>
</evidence>
<evidence type="ECO:0000256" key="1">
    <source>
        <dbReference type="ARBA" id="ARBA00004123"/>
    </source>
</evidence>
<evidence type="ECO:0000256" key="2">
    <source>
        <dbReference type="ARBA" id="ARBA00005635"/>
    </source>
</evidence>
<keyword evidence="6 8" id="KW-0539">Nucleus</keyword>
<keyword evidence="11" id="KW-1185">Reference proteome</keyword>
<feature type="region of interest" description="Disordered" evidence="9">
    <location>
        <begin position="385"/>
        <end position="404"/>
    </location>
</feature>
<dbReference type="GO" id="GO:0070847">
    <property type="term" value="C:core mediator complex"/>
    <property type="evidence" value="ECO:0007669"/>
    <property type="project" value="TreeGrafter"/>
</dbReference>
<evidence type="ECO:0000256" key="5">
    <source>
        <dbReference type="ARBA" id="ARBA00023163"/>
    </source>
</evidence>